<comment type="caution">
    <text evidence="1">The sequence shown here is derived from an EMBL/GenBank/DDBJ whole genome shotgun (WGS) entry which is preliminary data.</text>
</comment>
<dbReference type="OrthoDB" id="2375382at2"/>
<keyword evidence="2" id="KW-1185">Reference proteome</keyword>
<gene>
    <name evidence="1" type="ORF">E1298_44165</name>
</gene>
<accession>A0A4R4ZV01</accession>
<reference evidence="1 2" key="1">
    <citation type="submission" date="2019-03" db="EMBL/GenBank/DDBJ databases">
        <title>Draft genome sequences of novel Actinobacteria.</title>
        <authorList>
            <person name="Sahin N."/>
            <person name="Ay H."/>
            <person name="Saygin H."/>
        </authorList>
    </citation>
    <scope>NUCLEOTIDE SEQUENCE [LARGE SCALE GENOMIC DNA]</scope>
    <source>
        <strain evidence="1 2">H3C3</strain>
    </source>
</reference>
<evidence type="ECO:0000313" key="2">
    <source>
        <dbReference type="Proteomes" id="UP000294513"/>
    </source>
</evidence>
<name>A0A4R4ZV01_9ACTN</name>
<evidence type="ECO:0000313" key="1">
    <source>
        <dbReference type="EMBL" id="TDD62983.1"/>
    </source>
</evidence>
<dbReference type="AlphaFoldDB" id="A0A4R4ZV01"/>
<dbReference type="Proteomes" id="UP000294513">
    <property type="component" value="Unassembled WGS sequence"/>
</dbReference>
<proteinExistence type="predicted"/>
<dbReference type="EMBL" id="SMKU01000509">
    <property type="protein sequence ID" value="TDD62983.1"/>
    <property type="molecule type" value="Genomic_DNA"/>
</dbReference>
<sequence length="92" mass="10836">MQIGRERPRGLLHKHGITIQRTRDWKTSNDPDPAYDAKLDRIEKVTRRFPDPCFAFDQFGPLSIRPCHGAGWRRWGRPDRLPVTYTRTHGVR</sequence>
<protein>
    <recommendedName>
        <fullName evidence="3">Transposase</fullName>
    </recommendedName>
</protein>
<organism evidence="1 2">
    <name type="scientific">Actinomadura rubrisoli</name>
    <dbReference type="NCBI Taxonomy" id="2530368"/>
    <lineage>
        <taxon>Bacteria</taxon>
        <taxon>Bacillati</taxon>
        <taxon>Actinomycetota</taxon>
        <taxon>Actinomycetes</taxon>
        <taxon>Streptosporangiales</taxon>
        <taxon>Thermomonosporaceae</taxon>
        <taxon>Actinomadura</taxon>
    </lineage>
</organism>
<evidence type="ECO:0008006" key="3">
    <source>
        <dbReference type="Google" id="ProtNLM"/>
    </source>
</evidence>